<keyword evidence="1" id="KW-0812">Transmembrane</keyword>
<gene>
    <name evidence="2" type="ORF">DXX93_06275</name>
</gene>
<proteinExistence type="predicted"/>
<keyword evidence="1" id="KW-0472">Membrane</keyword>
<reference evidence="2 3" key="1">
    <citation type="submission" date="2018-08" db="EMBL/GenBank/DDBJ databases">
        <title>Thalassotalea euphylliae genome.</title>
        <authorList>
            <person name="Summers S."/>
            <person name="Rice S.A."/>
            <person name="Freckelton M.L."/>
            <person name="Nedved B.T."/>
            <person name="Hadfield M.G."/>
        </authorList>
    </citation>
    <scope>NUCLEOTIDE SEQUENCE [LARGE SCALE GENOMIC DNA]</scope>
    <source>
        <strain evidence="2 3">H1</strain>
    </source>
</reference>
<dbReference type="AlphaFoldDB" id="A0A3E0TNV1"/>
<dbReference type="Proteomes" id="UP000256478">
    <property type="component" value="Unassembled WGS sequence"/>
</dbReference>
<sequence>MIDVHYSALTYIAYLSLFMEVVPPNFYAFVAGKGSAYLTIEVCLLILTTLFTEAVQNSVSAKF</sequence>
<evidence type="ECO:0000313" key="3">
    <source>
        <dbReference type="Proteomes" id="UP000256478"/>
    </source>
</evidence>
<name>A0A3E0TNV1_9GAMM</name>
<feature type="transmembrane region" description="Helical" evidence="1">
    <location>
        <begin position="12"/>
        <end position="30"/>
    </location>
</feature>
<evidence type="ECO:0000256" key="1">
    <source>
        <dbReference type="SAM" id="Phobius"/>
    </source>
</evidence>
<dbReference type="EMBL" id="QUOU01000001">
    <property type="protein sequence ID" value="REL26229.1"/>
    <property type="molecule type" value="Genomic_DNA"/>
</dbReference>
<keyword evidence="1" id="KW-1133">Transmembrane helix</keyword>
<comment type="caution">
    <text evidence="2">The sequence shown here is derived from an EMBL/GenBank/DDBJ whole genome shotgun (WGS) entry which is preliminary data.</text>
</comment>
<organism evidence="2 3">
    <name type="scientific">Thalassotalea euphylliae</name>
    <dbReference type="NCBI Taxonomy" id="1655234"/>
    <lineage>
        <taxon>Bacteria</taxon>
        <taxon>Pseudomonadati</taxon>
        <taxon>Pseudomonadota</taxon>
        <taxon>Gammaproteobacteria</taxon>
        <taxon>Alteromonadales</taxon>
        <taxon>Colwelliaceae</taxon>
        <taxon>Thalassotalea</taxon>
    </lineage>
</organism>
<accession>A0A3E0TNV1</accession>
<feature type="transmembrane region" description="Helical" evidence="1">
    <location>
        <begin position="36"/>
        <end position="55"/>
    </location>
</feature>
<dbReference type="RefSeq" id="WP_116007350.1">
    <property type="nucleotide sequence ID" value="NZ_QUOU01000001.1"/>
</dbReference>
<evidence type="ECO:0000313" key="2">
    <source>
        <dbReference type="EMBL" id="REL26229.1"/>
    </source>
</evidence>
<protein>
    <submittedName>
        <fullName evidence="2">Uncharacterized protein</fullName>
    </submittedName>
</protein>